<protein>
    <recommendedName>
        <fullName evidence="9">Lipid A biosynthesis acyltransferase</fullName>
    </recommendedName>
</protein>
<dbReference type="CDD" id="cd07984">
    <property type="entry name" value="LPLAT_LABLAT-like"/>
    <property type="match status" value="1"/>
</dbReference>
<keyword evidence="5 7" id="KW-0472">Membrane</keyword>
<gene>
    <name evidence="8" type="ORF">ENJ10_13575</name>
</gene>
<evidence type="ECO:0008006" key="9">
    <source>
        <dbReference type="Google" id="ProtNLM"/>
    </source>
</evidence>
<evidence type="ECO:0000313" key="8">
    <source>
        <dbReference type="EMBL" id="HED11717.1"/>
    </source>
</evidence>
<dbReference type="PANTHER" id="PTHR30606:SF10">
    <property type="entry name" value="PHOSPHATIDYLINOSITOL MANNOSIDE ACYLTRANSFERASE"/>
    <property type="match status" value="1"/>
</dbReference>
<dbReference type="Proteomes" id="UP000886005">
    <property type="component" value="Unassembled WGS sequence"/>
</dbReference>
<reference evidence="8" key="1">
    <citation type="journal article" date="2020" name="mSystems">
        <title>Genome- and Community-Level Interaction Insights into Carbon Utilization and Element Cycling Functions of Hydrothermarchaeota in Hydrothermal Sediment.</title>
        <authorList>
            <person name="Zhou Z."/>
            <person name="Liu Y."/>
            <person name="Xu W."/>
            <person name="Pan J."/>
            <person name="Luo Z.H."/>
            <person name="Li M."/>
        </authorList>
    </citation>
    <scope>NUCLEOTIDE SEQUENCE [LARGE SCALE GENOMIC DNA]</scope>
    <source>
        <strain evidence="8">HyVt-456</strain>
    </source>
</reference>
<comment type="subcellular location">
    <subcellularLocation>
        <location evidence="1">Cell inner membrane</location>
    </subcellularLocation>
</comment>
<dbReference type="InterPro" id="IPR004960">
    <property type="entry name" value="LipA_acyltrans"/>
</dbReference>
<proteinExistence type="predicted"/>
<evidence type="ECO:0000256" key="6">
    <source>
        <dbReference type="ARBA" id="ARBA00023315"/>
    </source>
</evidence>
<keyword evidence="6" id="KW-0012">Acyltransferase</keyword>
<evidence type="ECO:0000256" key="2">
    <source>
        <dbReference type="ARBA" id="ARBA00022475"/>
    </source>
</evidence>
<comment type="caution">
    <text evidence="8">The sequence shown here is derived from an EMBL/GenBank/DDBJ whole genome shotgun (WGS) entry which is preliminary data.</text>
</comment>
<dbReference type="GO" id="GO:0009247">
    <property type="term" value="P:glycolipid biosynthetic process"/>
    <property type="evidence" value="ECO:0007669"/>
    <property type="project" value="UniProtKB-ARBA"/>
</dbReference>
<evidence type="ECO:0000256" key="3">
    <source>
        <dbReference type="ARBA" id="ARBA00022519"/>
    </source>
</evidence>
<keyword evidence="7" id="KW-1133">Transmembrane helix</keyword>
<keyword evidence="4" id="KW-0808">Transferase</keyword>
<keyword evidence="2" id="KW-1003">Cell membrane</keyword>
<feature type="non-terminal residue" evidence="8">
    <location>
        <position position="226"/>
    </location>
</feature>
<dbReference type="PANTHER" id="PTHR30606">
    <property type="entry name" value="LIPID A BIOSYNTHESIS LAUROYL ACYLTRANSFERASE"/>
    <property type="match status" value="1"/>
</dbReference>
<keyword evidence="3" id="KW-0997">Cell inner membrane</keyword>
<name>A0A7V1PWL1_CALAY</name>
<keyword evidence="7" id="KW-0812">Transmembrane</keyword>
<dbReference type="Pfam" id="PF03279">
    <property type="entry name" value="Lip_A_acyltrans"/>
    <property type="match status" value="1"/>
</dbReference>
<organism evidence="8">
    <name type="scientific">Caldithrix abyssi</name>
    <dbReference type="NCBI Taxonomy" id="187145"/>
    <lineage>
        <taxon>Bacteria</taxon>
        <taxon>Pseudomonadati</taxon>
        <taxon>Calditrichota</taxon>
        <taxon>Calditrichia</taxon>
        <taxon>Calditrichales</taxon>
        <taxon>Calditrichaceae</taxon>
        <taxon>Caldithrix</taxon>
    </lineage>
</organism>
<evidence type="ECO:0000256" key="5">
    <source>
        <dbReference type="ARBA" id="ARBA00023136"/>
    </source>
</evidence>
<dbReference type="AlphaFoldDB" id="A0A7V1PWL1"/>
<feature type="transmembrane region" description="Helical" evidence="7">
    <location>
        <begin position="12"/>
        <end position="35"/>
    </location>
</feature>
<evidence type="ECO:0000256" key="4">
    <source>
        <dbReference type="ARBA" id="ARBA00022679"/>
    </source>
</evidence>
<dbReference type="EMBL" id="DRLD01000381">
    <property type="protein sequence ID" value="HED11717.1"/>
    <property type="molecule type" value="Genomic_DNA"/>
</dbReference>
<sequence length="226" mass="26113">MHKLEYFLLRFIYSVFSYLPFPVARHFANGLAFIVSRWLPYRKKIIIENMSRIYGEKWPRPQKEFLRETYRHFIYLWIELMQTPKLTPDTFKERINVKNVEVLQEALAEGKGVLLMSGHLGNFEWINSGISLMRFPFAGITKKQSNPYINKFVTDLREKWGSTIIHTKEGMREGLRFLKKGGILGLAADQYAGPGGVTVKMFGLATKTFAGPAVFHLRTGAPFIFI</sequence>
<evidence type="ECO:0000256" key="7">
    <source>
        <dbReference type="SAM" id="Phobius"/>
    </source>
</evidence>
<dbReference type="GO" id="GO:0016746">
    <property type="term" value="F:acyltransferase activity"/>
    <property type="evidence" value="ECO:0007669"/>
    <property type="project" value="UniProtKB-KW"/>
</dbReference>
<evidence type="ECO:0000256" key="1">
    <source>
        <dbReference type="ARBA" id="ARBA00004533"/>
    </source>
</evidence>
<accession>A0A7V1PWL1</accession>
<dbReference type="GO" id="GO:0005886">
    <property type="term" value="C:plasma membrane"/>
    <property type="evidence" value="ECO:0007669"/>
    <property type="project" value="UniProtKB-SubCell"/>
</dbReference>